<gene>
    <name evidence="3" type="ORF">QYE76_001522</name>
</gene>
<organism evidence="3 4">
    <name type="scientific">Lolium multiflorum</name>
    <name type="common">Italian ryegrass</name>
    <name type="synonym">Lolium perenne subsp. multiflorum</name>
    <dbReference type="NCBI Taxonomy" id="4521"/>
    <lineage>
        <taxon>Eukaryota</taxon>
        <taxon>Viridiplantae</taxon>
        <taxon>Streptophyta</taxon>
        <taxon>Embryophyta</taxon>
        <taxon>Tracheophyta</taxon>
        <taxon>Spermatophyta</taxon>
        <taxon>Magnoliopsida</taxon>
        <taxon>Liliopsida</taxon>
        <taxon>Poales</taxon>
        <taxon>Poaceae</taxon>
        <taxon>BOP clade</taxon>
        <taxon>Pooideae</taxon>
        <taxon>Poodae</taxon>
        <taxon>Poeae</taxon>
        <taxon>Poeae Chloroplast Group 2 (Poeae type)</taxon>
        <taxon>Loliodinae</taxon>
        <taxon>Loliinae</taxon>
        <taxon>Lolium</taxon>
    </lineage>
</organism>
<sequence>MNFDGSKRLEGAGAGVILVSPEGDKLKYVLRMTFPNASNNEAEYEALIHGMKMAKACGATRLKIFGDSQLVAHQVMNQCDAINESMIAYKEVYNELEKLFDGCEINHISRMSNDEADVLANIGNPSKEIFSELDEIFAQGPIFARSFQKTEGEGSGATRRRHHRAARPTPGRADLGCGALVWPPRCPSAYLKPPSRKPQYREPRYGKPSETPPPRIPSRGIQEIASGTLPERDSSPGGLFIAMIASGVMSE</sequence>
<keyword evidence="4" id="KW-1185">Reference proteome</keyword>
<reference evidence="3" key="1">
    <citation type="submission" date="2023-07" db="EMBL/GenBank/DDBJ databases">
        <title>A chromosome-level genome assembly of Lolium multiflorum.</title>
        <authorList>
            <person name="Chen Y."/>
            <person name="Copetti D."/>
            <person name="Kolliker R."/>
            <person name="Studer B."/>
        </authorList>
    </citation>
    <scope>NUCLEOTIDE SEQUENCE</scope>
    <source>
        <strain evidence="3">02402/16</strain>
        <tissue evidence="3">Leaf</tissue>
    </source>
</reference>
<dbReference type="InterPro" id="IPR002156">
    <property type="entry name" value="RNaseH_domain"/>
</dbReference>
<proteinExistence type="predicted"/>
<dbReference type="GO" id="GO:0003676">
    <property type="term" value="F:nucleic acid binding"/>
    <property type="evidence" value="ECO:0007669"/>
    <property type="project" value="InterPro"/>
</dbReference>
<dbReference type="Proteomes" id="UP001231189">
    <property type="component" value="Unassembled WGS sequence"/>
</dbReference>
<dbReference type="PANTHER" id="PTHR48475">
    <property type="entry name" value="RIBONUCLEASE H"/>
    <property type="match status" value="1"/>
</dbReference>
<protein>
    <recommendedName>
        <fullName evidence="2">RNase H type-1 domain-containing protein</fullName>
    </recommendedName>
</protein>
<dbReference type="InterPro" id="IPR036397">
    <property type="entry name" value="RNaseH_sf"/>
</dbReference>
<feature type="region of interest" description="Disordered" evidence="1">
    <location>
        <begin position="150"/>
        <end position="172"/>
    </location>
</feature>
<dbReference type="AlphaFoldDB" id="A0AAD8RN28"/>
<evidence type="ECO:0000256" key="1">
    <source>
        <dbReference type="SAM" id="MobiDB-lite"/>
    </source>
</evidence>
<feature type="domain" description="RNase H type-1" evidence="2">
    <location>
        <begin position="1"/>
        <end position="125"/>
    </location>
</feature>
<evidence type="ECO:0000259" key="2">
    <source>
        <dbReference type="PROSITE" id="PS50879"/>
    </source>
</evidence>
<dbReference type="InterPro" id="IPR012337">
    <property type="entry name" value="RNaseH-like_sf"/>
</dbReference>
<dbReference type="PROSITE" id="PS50879">
    <property type="entry name" value="RNASE_H_1"/>
    <property type="match status" value="1"/>
</dbReference>
<dbReference type="GO" id="GO:0004523">
    <property type="term" value="F:RNA-DNA hybrid ribonuclease activity"/>
    <property type="evidence" value="ECO:0007669"/>
    <property type="project" value="InterPro"/>
</dbReference>
<evidence type="ECO:0000313" key="4">
    <source>
        <dbReference type="Proteomes" id="UP001231189"/>
    </source>
</evidence>
<dbReference type="CDD" id="cd09279">
    <property type="entry name" value="RNase_HI_like"/>
    <property type="match status" value="1"/>
</dbReference>
<feature type="region of interest" description="Disordered" evidence="1">
    <location>
        <begin position="191"/>
        <end position="237"/>
    </location>
</feature>
<dbReference type="Gene3D" id="3.30.420.10">
    <property type="entry name" value="Ribonuclease H-like superfamily/Ribonuclease H"/>
    <property type="match status" value="1"/>
</dbReference>
<dbReference type="PANTHER" id="PTHR48475:SF1">
    <property type="entry name" value="RNASE H TYPE-1 DOMAIN-CONTAINING PROTEIN"/>
    <property type="match status" value="1"/>
</dbReference>
<comment type="caution">
    <text evidence="3">The sequence shown here is derived from an EMBL/GenBank/DDBJ whole genome shotgun (WGS) entry which is preliminary data.</text>
</comment>
<accession>A0AAD8RN28</accession>
<name>A0AAD8RN28_LOLMU</name>
<dbReference type="Pfam" id="PF13456">
    <property type="entry name" value="RVT_3"/>
    <property type="match status" value="1"/>
</dbReference>
<dbReference type="SUPFAM" id="SSF53098">
    <property type="entry name" value="Ribonuclease H-like"/>
    <property type="match status" value="1"/>
</dbReference>
<evidence type="ECO:0000313" key="3">
    <source>
        <dbReference type="EMBL" id="KAK1627207.1"/>
    </source>
</evidence>
<dbReference type="EMBL" id="JAUUTY010000005">
    <property type="protein sequence ID" value="KAK1627207.1"/>
    <property type="molecule type" value="Genomic_DNA"/>
</dbReference>